<comment type="caution">
    <text evidence="1">The sequence shown here is derived from an EMBL/GenBank/DDBJ whole genome shotgun (WGS) entry which is preliminary data.</text>
</comment>
<dbReference type="Proteomes" id="UP001283361">
    <property type="component" value="Unassembled WGS sequence"/>
</dbReference>
<proteinExistence type="predicted"/>
<protein>
    <submittedName>
        <fullName evidence="1">Uncharacterized protein</fullName>
    </submittedName>
</protein>
<gene>
    <name evidence="1" type="ORF">RRG08_043483</name>
</gene>
<evidence type="ECO:0000313" key="1">
    <source>
        <dbReference type="EMBL" id="KAK3743751.1"/>
    </source>
</evidence>
<sequence length="160" mass="17900">MSRPLLQALSRVPAQVFCYGHCFFRHICAQVFCYGHCLFRHICAQVFCYGHCSDTSVLKCSVMVIVCSDTSVLKCSVMVIVCSDTSVLKCSAMLNVCSDTSVLKLFLVKKCKKFYVMLIEMSPAPVVDSSSVRERGRPATAQTTLSFPFLVPVRWFCNIQ</sequence>
<keyword evidence="2" id="KW-1185">Reference proteome</keyword>
<dbReference type="AlphaFoldDB" id="A0AAE0YG34"/>
<evidence type="ECO:0000313" key="2">
    <source>
        <dbReference type="Proteomes" id="UP001283361"/>
    </source>
</evidence>
<organism evidence="1 2">
    <name type="scientific">Elysia crispata</name>
    <name type="common">lettuce slug</name>
    <dbReference type="NCBI Taxonomy" id="231223"/>
    <lineage>
        <taxon>Eukaryota</taxon>
        <taxon>Metazoa</taxon>
        <taxon>Spiralia</taxon>
        <taxon>Lophotrochozoa</taxon>
        <taxon>Mollusca</taxon>
        <taxon>Gastropoda</taxon>
        <taxon>Heterobranchia</taxon>
        <taxon>Euthyneura</taxon>
        <taxon>Panpulmonata</taxon>
        <taxon>Sacoglossa</taxon>
        <taxon>Placobranchoidea</taxon>
        <taxon>Plakobranchidae</taxon>
        <taxon>Elysia</taxon>
    </lineage>
</organism>
<name>A0AAE0YG34_9GAST</name>
<dbReference type="EMBL" id="JAWDGP010006298">
    <property type="protein sequence ID" value="KAK3743751.1"/>
    <property type="molecule type" value="Genomic_DNA"/>
</dbReference>
<accession>A0AAE0YG34</accession>
<reference evidence="1" key="1">
    <citation type="journal article" date="2023" name="G3 (Bethesda)">
        <title>A reference genome for the long-term kleptoplast-retaining sea slug Elysia crispata morphotype clarki.</title>
        <authorList>
            <person name="Eastman K.E."/>
            <person name="Pendleton A.L."/>
            <person name="Shaikh M.A."/>
            <person name="Suttiyut T."/>
            <person name="Ogas R."/>
            <person name="Tomko P."/>
            <person name="Gavelis G."/>
            <person name="Widhalm J.R."/>
            <person name="Wisecaver J.H."/>
        </authorList>
    </citation>
    <scope>NUCLEOTIDE SEQUENCE</scope>
    <source>
        <strain evidence="1">ECLA1</strain>
    </source>
</reference>